<evidence type="ECO:0000256" key="4">
    <source>
        <dbReference type="ARBA" id="ARBA00022989"/>
    </source>
</evidence>
<feature type="transmembrane region" description="Helical" evidence="6">
    <location>
        <begin position="118"/>
        <end position="136"/>
    </location>
</feature>
<keyword evidence="4 6" id="KW-1133">Transmembrane helix</keyword>
<comment type="subcellular location">
    <subcellularLocation>
        <location evidence="1">Membrane</location>
        <topology evidence="1">Multi-pass membrane protein</topology>
    </subcellularLocation>
</comment>
<dbReference type="InterPro" id="IPR000620">
    <property type="entry name" value="EamA_dom"/>
</dbReference>
<dbReference type="EMBL" id="JANDBC010000001">
    <property type="protein sequence ID" value="MCP9291666.1"/>
    <property type="molecule type" value="Genomic_DNA"/>
</dbReference>
<feature type="transmembrane region" description="Helical" evidence="6">
    <location>
        <begin position="31"/>
        <end position="51"/>
    </location>
</feature>
<evidence type="ECO:0000256" key="2">
    <source>
        <dbReference type="ARBA" id="ARBA00007362"/>
    </source>
</evidence>
<dbReference type="Pfam" id="PF00892">
    <property type="entry name" value="EamA"/>
    <property type="match status" value="2"/>
</dbReference>
<dbReference type="Proteomes" id="UP001139125">
    <property type="component" value="Unassembled WGS sequence"/>
</dbReference>
<organism evidence="8 9">
    <name type="scientific">Gracilimonas sediminicola</name>
    <dbReference type="NCBI Taxonomy" id="2952158"/>
    <lineage>
        <taxon>Bacteria</taxon>
        <taxon>Pseudomonadati</taxon>
        <taxon>Balneolota</taxon>
        <taxon>Balneolia</taxon>
        <taxon>Balneolales</taxon>
        <taxon>Balneolaceae</taxon>
        <taxon>Gracilimonas</taxon>
    </lineage>
</organism>
<gene>
    <name evidence="8" type="ORF">NM125_08745</name>
</gene>
<dbReference type="PANTHER" id="PTHR32322">
    <property type="entry name" value="INNER MEMBRANE TRANSPORTER"/>
    <property type="match status" value="1"/>
</dbReference>
<evidence type="ECO:0000256" key="1">
    <source>
        <dbReference type="ARBA" id="ARBA00004141"/>
    </source>
</evidence>
<sequence length="300" mass="32857">MKNVILYLIPALIWGSTWFAITFQVGEVDPIVSVSYRFLLAGLILLGYAIIRRLNLRYSLSEHKFIFLQGVFLFGFNYWMVYLAEQTLTSGLVALVFSTMLFMNIFNSRIFLKNVIPWKVYGGAVLGLTGIVMIFYRDLLSFSFSDAASIALLQAVGAAYIASLGNIISARNQSAGLPVIQTNAIGMTYGAIAMAVVALLAGYEFSYSVAFSYSLSLLYLGVFGSVFAFGAYLSLIGRIGASRAGYVQLVVPIIALILSTIFENYSWTITAMVGVAFIISGNFIVLERGKTKQAPLSQRT</sequence>
<feature type="transmembrane region" description="Helical" evidence="6">
    <location>
        <begin position="63"/>
        <end position="82"/>
    </location>
</feature>
<reference evidence="8" key="1">
    <citation type="submission" date="2022-06" db="EMBL/GenBank/DDBJ databases">
        <title>Gracilimonas sp. CAU 1638 isolated from sea sediment.</title>
        <authorList>
            <person name="Kim W."/>
        </authorList>
    </citation>
    <scope>NUCLEOTIDE SEQUENCE</scope>
    <source>
        <strain evidence="8">CAU 1638</strain>
    </source>
</reference>
<dbReference type="GO" id="GO:0016020">
    <property type="term" value="C:membrane"/>
    <property type="evidence" value="ECO:0007669"/>
    <property type="project" value="UniProtKB-SubCell"/>
</dbReference>
<comment type="caution">
    <text evidence="8">The sequence shown here is derived from an EMBL/GenBank/DDBJ whole genome shotgun (WGS) entry which is preliminary data.</text>
</comment>
<dbReference type="AlphaFoldDB" id="A0A9X2L3G4"/>
<evidence type="ECO:0000313" key="9">
    <source>
        <dbReference type="Proteomes" id="UP001139125"/>
    </source>
</evidence>
<dbReference type="RefSeq" id="WP_255134529.1">
    <property type="nucleotide sequence ID" value="NZ_JANDBC010000001.1"/>
</dbReference>
<keyword evidence="3 6" id="KW-0812">Transmembrane</keyword>
<evidence type="ECO:0000256" key="5">
    <source>
        <dbReference type="ARBA" id="ARBA00023136"/>
    </source>
</evidence>
<feature type="transmembrane region" description="Helical" evidence="6">
    <location>
        <begin position="88"/>
        <end position="106"/>
    </location>
</feature>
<dbReference type="PANTHER" id="PTHR32322:SF2">
    <property type="entry name" value="EAMA DOMAIN-CONTAINING PROTEIN"/>
    <property type="match status" value="1"/>
</dbReference>
<dbReference type="SUPFAM" id="SSF103481">
    <property type="entry name" value="Multidrug resistance efflux transporter EmrE"/>
    <property type="match status" value="2"/>
</dbReference>
<evidence type="ECO:0000256" key="3">
    <source>
        <dbReference type="ARBA" id="ARBA00022692"/>
    </source>
</evidence>
<feature type="domain" description="EamA" evidence="7">
    <location>
        <begin position="4"/>
        <end position="135"/>
    </location>
</feature>
<feature type="transmembrane region" description="Helical" evidence="6">
    <location>
        <begin position="268"/>
        <end position="286"/>
    </location>
</feature>
<feature type="domain" description="EamA" evidence="7">
    <location>
        <begin position="150"/>
        <end position="285"/>
    </location>
</feature>
<feature type="transmembrane region" description="Helical" evidence="6">
    <location>
        <begin position="5"/>
        <end position="25"/>
    </location>
</feature>
<evidence type="ECO:0000313" key="8">
    <source>
        <dbReference type="EMBL" id="MCP9291666.1"/>
    </source>
</evidence>
<feature type="transmembrane region" description="Helical" evidence="6">
    <location>
        <begin position="209"/>
        <end position="233"/>
    </location>
</feature>
<protein>
    <submittedName>
        <fullName evidence="8">EamA family transporter</fullName>
    </submittedName>
</protein>
<accession>A0A9X2L3G4</accession>
<feature type="transmembrane region" description="Helical" evidence="6">
    <location>
        <begin position="180"/>
        <end position="203"/>
    </location>
</feature>
<name>A0A9X2L3G4_9BACT</name>
<keyword evidence="5 6" id="KW-0472">Membrane</keyword>
<comment type="similarity">
    <text evidence="2">Belongs to the EamA transporter family.</text>
</comment>
<evidence type="ECO:0000259" key="7">
    <source>
        <dbReference type="Pfam" id="PF00892"/>
    </source>
</evidence>
<evidence type="ECO:0000256" key="6">
    <source>
        <dbReference type="SAM" id="Phobius"/>
    </source>
</evidence>
<dbReference type="InterPro" id="IPR037185">
    <property type="entry name" value="EmrE-like"/>
</dbReference>
<keyword evidence="9" id="KW-1185">Reference proteome</keyword>
<feature type="transmembrane region" description="Helical" evidence="6">
    <location>
        <begin position="148"/>
        <end position="168"/>
    </location>
</feature>
<dbReference type="InterPro" id="IPR050638">
    <property type="entry name" value="AA-Vitamin_Transporters"/>
</dbReference>
<feature type="transmembrane region" description="Helical" evidence="6">
    <location>
        <begin position="245"/>
        <end position="262"/>
    </location>
</feature>
<proteinExistence type="inferred from homology"/>